<reference evidence="1 2" key="1">
    <citation type="submission" date="2021-02" db="EMBL/GenBank/DDBJ databases">
        <title>Complete genome of Desulfoluna sp. strain ASN36.</title>
        <authorList>
            <person name="Takahashi A."/>
            <person name="Kojima H."/>
            <person name="Fukui M."/>
        </authorList>
    </citation>
    <scope>NUCLEOTIDE SEQUENCE [LARGE SCALE GENOMIC DNA]</scope>
    <source>
        <strain evidence="1 2">ASN36</strain>
    </source>
</reference>
<accession>A0ABN6F0K0</accession>
<name>A0ABN6F0K0_9BACT</name>
<sequence>MLSSEIFQNLTLPEDAKEYLENLDGYDDPYFVCVKVRKENDQMMNVVNDTLSTYGEELYGIEGFRLEEGLILLSIDAEKKHIQALSTDLKDNLTTHGFLTHIAVFHHNSLGEAMETFKWSTQLLEELLEASRDESVVGINDFADRGNWPGIEKYMDK</sequence>
<keyword evidence="2" id="KW-1185">Reference proteome</keyword>
<evidence type="ECO:0000313" key="1">
    <source>
        <dbReference type="EMBL" id="BCS95130.1"/>
    </source>
</evidence>
<gene>
    <name evidence="1" type="ORF">DSLASN_07620</name>
</gene>
<proteinExistence type="predicted"/>
<dbReference type="Proteomes" id="UP001320148">
    <property type="component" value="Chromosome"/>
</dbReference>
<dbReference type="EMBL" id="AP024488">
    <property type="protein sequence ID" value="BCS95130.1"/>
    <property type="molecule type" value="Genomic_DNA"/>
</dbReference>
<protein>
    <submittedName>
        <fullName evidence="1">Uncharacterized protein</fullName>
    </submittedName>
</protein>
<evidence type="ECO:0000313" key="2">
    <source>
        <dbReference type="Proteomes" id="UP001320148"/>
    </source>
</evidence>
<organism evidence="1 2">
    <name type="scientific">Desulfoluna limicola</name>
    <dbReference type="NCBI Taxonomy" id="2810562"/>
    <lineage>
        <taxon>Bacteria</taxon>
        <taxon>Pseudomonadati</taxon>
        <taxon>Thermodesulfobacteriota</taxon>
        <taxon>Desulfobacteria</taxon>
        <taxon>Desulfobacterales</taxon>
        <taxon>Desulfolunaceae</taxon>
        <taxon>Desulfoluna</taxon>
    </lineage>
</organism>
<dbReference type="RefSeq" id="WP_236891413.1">
    <property type="nucleotide sequence ID" value="NZ_AP024488.1"/>
</dbReference>